<dbReference type="EMBL" id="AP035881">
    <property type="protein sequence ID" value="BFP44410.1"/>
    <property type="molecule type" value="Genomic_DNA"/>
</dbReference>
<dbReference type="PANTHER" id="PTHR43649">
    <property type="entry name" value="ARABINOSE-BINDING PROTEIN-RELATED"/>
    <property type="match status" value="1"/>
</dbReference>
<protein>
    <submittedName>
        <fullName evidence="1">Extracellular solute-binding protein</fullName>
    </submittedName>
</protein>
<name>A0AB33JYL8_9ACTN</name>
<proteinExistence type="predicted"/>
<dbReference type="Gene3D" id="3.40.190.10">
    <property type="entry name" value="Periplasmic binding protein-like II"/>
    <property type="match status" value="2"/>
</dbReference>
<organism evidence="1">
    <name type="scientific">Kitasatospora sp. CMC57</name>
    <dbReference type="NCBI Taxonomy" id="3231513"/>
    <lineage>
        <taxon>Bacteria</taxon>
        <taxon>Bacillati</taxon>
        <taxon>Actinomycetota</taxon>
        <taxon>Actinomycetes</taxon>
        <taxon>Kitasatosporales</taxon>
        <taxon>Streptomycetaceae</taxon>
        <taxon>Kitasatospora</taxon>
    </lineage>
</organism>
<accession>A0AB33JYL8</accession>
<evidence type="ECO:0000313" key="1">
    <source>
        <dbReference type="EMBL" id="BFP44410.1"/>
    </source>
</evidence>
<dbReference type="SUPFAM" id="SSF53850">
    <property type="entry name" value="Periplasmic binding protein-like II"/>
    <property type="match status" value="1"/>
</dbReference>
<dbReference type="Pfam" id="PF01547">
    <property type="entry name" value="SBP_bac_1"/>
    <property type="match status" value="1"/>
</dbReference>
<reference evidence="1" key="1">
    <citation type="submission" date="2024-07" db="EMBL/GenBank/DDBJ databases">
        <title>Complete genome sequences of cellulolytic bacteria, Kitasatospora sp. CMC57 and Streptomyces sp. CMC78, isolated from Japanese agricultural soil.</title>
        <authorList>
            <person name="Hashimoto T."/>
            <person name="Ito M."/>
            <person name="Iwamoto M."/>
            <person name="Fukahori D."/>
            <person name="Shoda T."/>
            <person name="Sakoda M."/>
            <person name="Morohoshi T."/>
            <person name="Mitsuboshi M."/>
            <person name="Nishizawa T."/>
        </authorList>
    </citation>
    <scope>NUCLEOTIDE SEQUENCE</scope>
    <source>
        <strain evidence="1">CMC57</strain>
    </source>
</reference>
<gene>
    <name evidence="1" type="ORF">KCMC57_07780</name>
</gene>
<dbReference type="AlphaFoldDB" id="A0AB33JYL8"/>
<dbReference type="InterPro" id="IPR006059">
    <property type="entry name" value="SBP"/>
</dbReference>
<sequence>MTGARDGPKFPTTFGNLTETFETEGKVMGSRFAAIAVATALVLGTATACGSGGSSADAGSGTIHVMVYGDAANKVEKQLVETFNKTSKVKIVLDTIPGADYQQKLQTVINTPQAPDIFFNWGGGSIQPFVKADLLLPLDGFIAEDPGLKANFLPSVFNSAVVDGKAYGVPMRGTQPVLLFHNKKVLADNGLTPPKTWDELVSAAKTLKAKGVTPIALGGADQWPTLMWFEYLYDRIAGPGLFQHALSGDQAAWAGEDSRKALSTLKELVDAGAFGSNFDSVKFTDGGAPALVAKGKAAFELMGSWYYSTQQEANPDFAKSGLGYTGFPSVSGGKGDQADVVGNTNNFYSVLKKTKHPEAAAAFLKLMYSEEFVKAQLSIGNLPTTTNTVDFLDTAASPAYSKYQYELVKAAPSFQLSWDQAYPPSAMTPIHVAVQQFFNGKLDADGFIKAMQALPTS</sequence>
<dbReference type="InterPro" id="IPR050490">
    <property type="entry name" value="Bact_solute-bd_prot1"/>
</dbReference>
<dbReference type="PANTHER" id="PTHR43649:SF14">
    <property type="entry name" value="BLR3389 PROTEIN"/>
    <property type="match status" value="1"/>
</dbReference>